<dbReference type="EMBL" id="JAUEPS010000050">
    <property type="protein sequence ID" value="KAK0445292.1"/>
    <property type="molecule type" value="Genomic_DNA"/>
</dbReference>
<dbReference type="AlphaFoldDB" id="A0AA39MSS4"/>
<proteinExistence type="predicted"/>
<accession>A0AA39MSS4</accession>
<dbReference type="GeneID" id="85357897"/>
<dbReference type="RefSeq" id="XP_060325433.1">
    <property type="nucleotide sequence ID" value="XM_060474349.1"/>
</dbReference>
<gene>
    <name evidence="1" type="ORF">EV420DRAFT_1572252</name>
</gene>
<keyword evidence="2" id="KW-1185">Reference proteome</keyword>
<dbReference type="Proteomes" id="UP001175211">
    <property type="component" value="Unassembled WGS sequence"/>
</dbReference>
<sequence length="547" mass="64186">MFCMQMCKYDPPEFTLSAFDEIGRDESTIPVFKQRSYTGVKVIPSALADTPCADLGVREVFDKLNTILGTSRILSPKISSVLRSYIKKECDFGTVYAHLRLFWFHPDASEKMWQRYEENDREMRRNAIVGDKITKRGMPPRRLWDLCANRVMPYWIAPRVFTDWYAISHAWVSDDERTNVMSPINGYEWPVPMPKDADLNLIRIEMLNFRAKIEYAWLDVLCLRQKYAIREDHHKEEDVRKEALRLEEWKLDVPTIGGVYIHQEPEVVCYLSGLGLPLNFKLGDFDSGRCWFNRAWTLQEIPPAYDPLIEEIRTRVHERLHFLLRVRSNRAIFDILSEMQHRMASSPLDKVAGLIHILRAKFIPIYDENQSPEELWTAIVDVLSPSLRAALFIYFPGPGNGNRYWRPSWEQVMVHTVPWHGYWSRIGDVNRMEKMDFDWHHGLRVGSIYVYGLANPLERPRQGKLFFEDYKGESCVCKIVADHTYPIPDDRYVMISAACWYRWVVGRLRNDGKFEKVALITLALNKEAEEHWHRTLRAEKFVATVLC</sequence>
<name>A0AA39MSS4_ARMTA</name>
<comment type="caution">
    <text evidence="1">The sequence shown here is derived from an EMBL/GenBank/DDBJ whole genome shotgun (WGS) entry which is preliminary data.</text>
</comment>
<evidence type="ECO:0008006" key="3">
    <source>
        <dbReference type="Google" id="ProtNLM"/>
    </source>
</evidence>
<evidence type="ECO:0000313" key="1">
    <source>
        <dbReference type="EMBL" id="KAK0445292.1"/>
    </source>
</evidence>
<protein>
    <recommendedName>
        <fullName evidence="3">Heterokaryon incompatibility domain-containing protein</fullName>
    </recommendedName>
</protein>
<reference evidence="1" key="1">
    <citation type="submission" date="2023-06" db="EMBL/GenBank/DDBJ databases">
        <authorList>
            <consortium name="Lawrence Berkeley National Laboratory"/>
            <person name="Ahrendt S."/>
            <person name="Sahu N."/>
            <person name="Indic B."/>
            <person name="Wong-Bajracharya J."/>
            <person name="Merenyi Z."/>
            <person name="Ke H.-M."/>
            <person name="Monk M."/>
            <person name="Kocsube S."/>
            <person name="Drula E."/>
            <person name="Lipzen A."/>
            <person name="Balint B."/>
            <person name="Henrissat B."/>
            <person name="Andreopoulos B."/>
            <person name="Martin F.M."/>
            <person name="Harder C.B."/>
            <person name="Rigling D."/>
            <person name="Ford K.L."/>
            <person name="Foster G.D."/>
            <person name="Pangilinan J."/>
            <person name="Papanicolaou A."/>
            <person name="Barry K."/>
            <person name="LaButti K."/>
            <person name="Viragh M."/>
            <person name="Koriabine M."/>
            <person name="Yan M."/>
            <person name="Riley R."/>
            <person name="Champramary S."/>
            <person name="Plett K.L."/>
            <person name="Tsai I.J."/>
            <person name="Slot J."/>
            <person name="Sipos G."/>
            <person name="Plett J."/>
            <person name="Nagy L.G."/>
            <person name="Grigoriev I.V."/>
        </authorList>
    </citation>
    <scope>NUCLEOTIDE SEQUENCE</scope>
    <source>
        <strain evidence="1">CCBAS 213</strain>
    </source>
</reference>
<organism evidence="1 2">
    <name type="scientific">Armillaria tabescens</name>
    <name type="common">Ringless honey mushroom</name>
    <name type="synonym">Agaricus tabescens</name>
    <dbReference type="NCBI Taxonomy" id="1929756"/>
    <lineage>
        <taxon>Eukaryota</taxon>
        <taxon>Fungi</taxon>
        <taxon>Dikarya</taxon>
        <taxon>Basidiomycota</taxon>
        <taxon>Agaricomycotina</taxon>
        <taxon>Agaricomycetes</taxon>
        <taxon>Agaricomycetidae</taxon>
        <taxon>Agaricales</taxon>
        <taxon>Marasmiineae</taxon>
        <taxon>Physalacriaceae</taxon>
        <taxon>Desarmillaria</taxon>
    </lineage>
</organism>
<evidence type="ECO:0000313" key="2">
    <source>
        <dbReference type="Proteomes" id="UP001175211"/>
    </source>
</evidence>